<reference evidence="6 7" key="1">
    <citation type="submission" date="2022-12" db="EMBL/GenBank/DDBJ databases">
        <title>Chromosome-scale assembly of the Ensete ventricosum genome.</title>
        <authorList>
            <person name="Dussert Y."/>
            <person name="Stocks J."/>
            <person name="Wendawek A."/>
            <person name="Woldeyes F."/>
            <person name="Nichols R.A."/>
            <person name="Borrell J.S."/>
        </authorList>
    </citation>
    <scope>NUCLEOTIDE SEQUENCE [LARGE SCALE GENOMIC DNA]</scope>
    <source>
        <strain evidence="7">cv. Maze</strain>
        <tissue evidence="6">Seeds</tissue>
    </source>
</reference>
<evidence type="ECO:0000313" key="6">
    <source>
        <dbReference type="EMBL" id="KAJ8471201.1"/>
    </source>
</evidence>
<evidence type="ECO:0000256" key="4">
    <source>
        <dbReference type="SAM" id="Phobius"/>
    </source>
</evidence>
<evidence type="ECO:0000259" key="5">
    <source>
        <dbReference type="PROSITE" id="PS51292"/>
    </source>
</evidence>
<feature type="transmembrane region" description="Helical" evidence="4">
    <location>
        <begin position="195"/>
        <end position="216"/>
    </location>
</feature>
<keyword evidence="2" id="KW-0863">Zinc-finger</keyword>
<proteinExistence type="predicted"/>
<dbReference type="InterPro" id="IPR013083">
    <property type="entry name" value="Znf_RING/FYVE/PHD"/>
</dbReference>
<evidence type="ECO:0000256" key="1">
    <source>
        <dbReference type="ARBA" id="ARBA00022723"/>
    </source>
</evidence>
<keyword evidence="4" id="KW-0472">Membrane</keyword>
<feature type="transmembrane region" description="Helical" evidence="4">
    <location>
        <begin position="236"/>
        <end position="259"/>
    </location>
</feature>
<dbReference type="InterPro" id="IPR011016">
    <property type="entry name" value="Znf_RING-CH"/>
</dbReference>
<keyword evidence="7" id="KW-1185">Reference proteome</keyword>
<dbReference type="GO" id="GO:0008270">
    <property type="term" value="F:zinc ion binding"/>
    <property type="evidence" value="ECO:0007669"/>
    <property type="project" value="UniProtKB-KW"/>
</dbReference>
<evidence type="ECO:0000256" key="2">
    <source>
        <dbReference type="ARBA" id="ARBA00022771"/>
    </source>
</evidence>
<keyword evidence="4" id="KW-0812">Transmembrane</keyword>
<dbReference type="PANTHER" id="PTHR46347">
    <property type="entry name" value="RING/FYVE/PHD ZINC FINGER SUPERFAMILY PROTEIN"/>
    <property type="match status" value="1"/>
</dbReference>
<name>A0AAV8Q7P7_ENSVE</name>
<keyword evidence="4" id="KW-1133">Transmembrane helix</keyword>
<dbReference type="Pfam" id="PF12906">
    <property type="entry name" value="RINGv"/>
    <property type="match status" value="1"/>
</dbReference>
<dbReference type="Proteomes" id="UP001222027">
    <property type="component" value="Unassembled WGS sequence"/>
</dbReference>
<dbReference type="CDD" id="cd16495">
    <property type="entry name" value="RING_CH-C4HC3_MARCH"/>
    <property type="match status" value="1"/>
</dbReference>
<dbReference type="PROSITE" id="PS51292">
    <property type="entry name" value="ZF_RING_CH"/>
    <property type="match status" value="1"/>
</dbReference>
<keyword evidence="1" id="KW-0479">Metal-binding</keyword>
<evidence type="ECO:0000256" key="3">
    <source>
        <dbReference type="ARBA" id="ARBA00022833"/>
    </source>
</evidence>
<evidence type="ECO:0000313" key="7">
    <source>
        <dbReference type="Proteomes" id="UP001222027"/>
    </source>
</evidence>
<comment type="caution">
    <text evidence="6">The sequence shown here is derived from an EMBL/GenBank/DDBJ whole genome shotgun (WGS) entry which is preliminary data.</text>
</comment>
<dbReference type="AlphaFoldDB" id="A0AAV8Q7P7"/>
<dbReference type="Gene3D" id="3.30.40.10">
    <property type="entry name" value="Zinc/RING finger domain, C3HC4 (zinc finger)"/>
    <property type="match status" value="1"/>
</dbReference>
<organism evidence="6 7">
    <name type="scientific">Ensete ventricosum</name>
    <name type="common">Abyssinian banana</name>
    <name type="synonym">Musa ensete</name>
    <dbReference type="NCBI Taxonomy" id="4639"/>
    <lineage>
        <taxon>Eukaryota</taxon>
        <taxon>Viridiplantae</taxon>
        <taxon>Streptophyta</taxon>
        <taxon>Embryophyta</taxon>
        <taxon>Tracheophyta</taxon>
        <taxon>Spermatophyta</taxon>
        <taxon>Magnoliopsida</taxon>
        <taxon>Liliopsida</taxon>
        <taxon>Zingiberales</taxon>
        <taxon>Musaceae</taxon>
        <taxon>Ensete</taxon>
    </lineage>
</organism>
<dbReference type="SMART" id="SM00744">
    <property type="entry name" value="RINGv"/>
    <property type="match status" value="1"/>
</dbReference>
<dbReference type="SUPFAM" id="SSF57850">
    <property type="entry name" value="RING/U-box"/>
    <property type="match status" value="1"/>
</dbReference>
<dbReference type="EMBL" id="JAQQAF010000007">
    <property type="protein sequence ID" value="KAJ8471201.1"/>
    <property type="molecule type" value="Genomic_DNA"/>
</dbReference>
<feature type="domain" description="RING-CH-type" evidence="5">
    <location>
        <begin position="111"/>
        <end position="173"/>
    </location>
</feature>
<protein>
    <recommendedName>
        <fullName evidence="5">RING-CH-type domain-containing protein</fullName>
    </recommendedName>
</protein>
<keyword evidence="3" id="KW-0862">Zinc</keyword>
<dbReference type="PANTHER" id="PTHR46347:SF1">
    <property type="entry name" value="RING_FYVE_PHD ZINC FINGER SUPERFAMILY PROTEIN"/>
    <property type="match status" value="1"/>
</dbReference>
<sequence length="380" mass="42761">MGIDWSLLYNCGLRIFCLAWMAVEMLRGFLWFVLVFYALARVLANMEGMERPSSDCSAGRRQAREANERDFLGLAPLGFVDPFIPMTDPACSSPLIGPVAFPDPNEIDLEAGPSEQFQCRICLETDGRDFIAPCKCKGTSKFVHRECLDHWRAVKEGFAFSHCTTCKTPYYLLVQSPADRKWRILKFRFFVTRDILFIFAVVQLIISSLAYLVYLVDSSQNYWLRLACGFGGEISFYYICGAVLFFALLGLSGCFITCYDQQLRDDLAQPCREFCLCCCRPGMCLDYDVPGSGGTLCIWADCTTCCESTGGDCSVLVATVVGQRIWQRHYHILAKRMLTKEYVVEDVDSEDTDWCPPPLPADHVQQLKALGLLIPGPVQP</sequence>
<accession>A0AAV8Q7P7</accession>
<gene>
    <name evidence="6" type="ORF">OPV22_025544</name>
</gene>